<reference evidence="1 2" key="1">
    <citation type="submission" date="2019-08" db="EMBL/GenBank/DDBJ databases">
        <title>Bioinformatics analysis of the strain L3 and L5.</title>
        <authorList>
            <person name="Li X."/>
        </authorList>
    </citation>
    <scope>NUCLEOTIDE SEQUENCE [LARGE SCALE GENOMIC DNA]</scope>
    <source>
        <strain evidence="1 2">L3</strain>
    </source>
</reference>
<comment type="caution">
    <text evidence="1">The sequence shown here is derived from an EMBL/GenBank/DDBJ whole genome shotgun (WGS) entry which is preliminary data.</text>
</comment>
<dbReference type="AlphaFoldDB" id="A0A640WC64"/>
<name>A0A640WC64_9GAMM</name>
<dbReference type="Proteomes" id="UP000466024">
    <property type="component" value="Unassembled WGS sequence"/>
</dbReference>
<sequence length="92" mass="11131">MLVYLPTRRHCRCRVCGARQVKPKHPDEYVRGPRCRNCARVGTLRIDKWADSKPWRRHVCRCDGYHFPHREGSLWCYENPDYPVELDRRMFA</sequence>
<evidence type="ECO:0000313" key="1">
    <source>
        <dbReference type="EMBL" id="KAA0015478.1"/>
    </source>
</evidence>
<protein>
    <submittedName>
        <fullName evidence="1">Uncharacterized protein</fullName>
    </submittedName>
</protein>
<gene>
    <name evidence="1" type="ORF">F0A16_20535</name>
</gene>
<organism evidence="1 2">
    <name type="scientific">Salinicola corii</name>
    <dbReference type="NCBI Taxonomy" id="2606937"/>
    <lineage>
        <taxon>Bacteria</taxon>
        <taxon>Pseudomonadati</taxon>
        <taxon>Pseudomonadota</taxon>
        <taxon>Gammaproteobacteria</taxon>
        <taxon>Oceanospirillales</taxon>
        <taxon>Halomonadaceae</taxon>
        <taxon>Salinicola</taxon>
    </lineage>
</organism>
<dbReference type="EMBL" id="VTPX01000021">
    <property type="protein sequence ID" value="KAA0015478.1"/>
    <property type="molecule type" value="Genomic_DNA"/>
</dbReference>
<evidence type="ECO:0000313" key="2">
    <source>
        <dbReference type="Proteomes" id="UP000466024"/>
    </source>
</evidence>
<keyword evidence="2" id="KW-1185">Reference proteome</keyword>
<dbReference type="RefSeq" id="WP_149437766.1">
    <property type="nucleotide sequence ID" value="NZ_VTPX01000021.1"/>
</dbReference>
<accession>A0A640WC64</accession>
<proteinExistence type="predicted"/>